<organism evidence="3">
    <name type="scientific">uncultured Caudovirales phage</name>
    <dbReference type="NCBI Taxonomy" id="2100421"/>
    <lineage>
        <taxon>Viruses</taxon>
        <taxon>Duplodnaviria</taxon>
        <taxon>Heunggongvirae</taxon>
        <taxon>Uroviricota</taxon>
        <taxon>Caudoviricetes</taxon>
        <taxon>Peduoviridae</taxon>
        <taxon>Maltschvirus</taxon>
        <taxon>Maltschvirus maltsch</taxon>
    </lineage>
</organism>
<dbReference type="EMBL" id="LR797824">
    <property type="protein sequence ID" value="CAB4241484.1"/>
    <property type="molecule type" value="Genomic_DNA"/>
</dbReference>
<sequence>MSQFTEMLGSVVLSEEVRDNINTAWEKHLAESREEVTAELREEFAGRYEHDKGQLIEAMDKLMQDTITAGANDLKSLREEATAQRVKYAGKIKEDTALLQKLVTETLAKEIGELRADRTTQKQAIGQLEEFALRKLTGELSELHEDHKELVNARVKLVTEGRKAIEEARSAFIKKASEKVNTLVAETFKKEMSQLKTDIREAKENNFGRKIMEAFAAEFMASKFADGTAVSQLNKSIIEIQNQLSEAQQEIAKKETVISESLRRQRIAEDQAQRVRVMQDLCSPLSKDKRGIMEELLESTDTSKLKDQFQKFLPSVLNEEVRREKKQLVEGQQSQKTVITGNKTQSNESVTAPAEADETIQQLRKLAGLKI</sequence>
<keyword evidence="1" id="KW-0175">Coiled coil</keyword>
<gene>
    <name evidence="3" type="ORF">UFOVP71_22</name>
</gene>
<feature type="compositionally biased region" description="Polar residues" evidence="2">
    <location>
        <begin position="332"/>
        <end position="350"/>
    </location>
</feature>
<evidence type="ECO:0000256" key="1">
    <source>
        <dbReference type="SAM" id="Coils"/>
    </source>
</evidence>
<evidence type="ECO:0000256" key="2">
    <source>
        <dbReference type="SAM" id="MobiDB-lite"/>
    </source>
</evidence>
<protein>
    <submittedName>
        <fullName evidence="3">Uncharacterized protein</fullName>
    </submittedName>
</protein>
<proteinExistence type="predicted"/>
<accession>A0A6J5TB47</accession>
<feature type="coiled-coil region" evidence="1">
    <location>
        <begin position="230"/>
        <end position="264"/>
    </location>
</feature>
<reference evidence="3" key="1">
    <citation type="submission" date="2020-05" db="EMBL/GenBank/DDBJ databases">
        <authorList>
            <person name="Chiriac C."/>
            <person name="Salcher M."/>
            <person name="Ghai R."/>
            <person name="Kavagutti S V."/>
        </authorList>
    </citation>
    <scope>NUCLEOTIDE SEQUENCE</scope>
</reference>
<name>A0A6J5TB47_9CAUD</name>
<feature type="region of interest" description="Disordered" evidence="2">
    <location>
        <begin position="332"/>
        <end position="356"/>
    </location>
</feature>
<evidence type="ECO:0000313" key="3">
    <source>
        <dbReference type="EMBL" id="CAB4241484.1"/>
    </source>
</evidence>